<protein>
    <submittedName>
        <fullName evidence="1">Uncharacterized protein</fullName>
    </submittedName>
</protein>
<proteinExistence type="predicted"/>
<name>A0ABS0E217_9GAMM</name>
<gene>
    <name evidence="1" type="ORF">IV433_06660</name>
</gene>
<reference evidence="1 2" key="1">
    <citation type="submission" date="2020-11" db="EMBL/GenBank/DDBJ databases">
        <title>Taxonomic investigation of Rahnella strains.</title>
        <authorList>
            <person name="Lee S.D."/>
        </authorList>
    </citation>
    <scope>NUCLEOTIDE SEQUENCE [LARGE SCALE GENOMIC DNA]</scope>
    <source>
        <strain evidence="1 2">SAP-17</strain>
    </source>
</reference>
<organism evidence="1 2">
    <name type="scientific">Rahnella laticis</name>
    <dbReference type="NCBI Taxonomy" id="2787622"/>
    <lineage>
        <taxon>Bacteria</taxon>
        <taxon>Pseudomonadati</taxon>
        <taxon>Pseudomonadota</taxon>
        <taxon>Gammaproteobacteria</taxon>
        <taxon>Enterobacterales</taxon>
        <taxon>Yersiniaceae</taxon>
        <taxon>Rahnella</taxon>
    </lineage>
</organism>
<sequence>MDLLKEHQSQMMKFVTFKESVALLATKYPEATNSQLAEILLRKMLREERPLLEVYFLSATNEMVISSPDANAHNNATSANIIENMYECIINGSAYSSEFSKHVYYEMAGRRVSVENYGFKREALQKFFHDIGQDIDVYKPARPTASADALPFWNTHEKGMETALKFVAGLSIALGKSGSKYRRGEKLNHSAIAKAAQDALIDFNPEVEIVTERQLTNLINEALKKYSPLLKES</sequence>
<dbReference type="Proteomes" id="UP000636811">
    <property type="component" value="Unassembled WGS sequence"/>
</dbReference>
<evidence type="ECO:0000313" key="2">
    <source>
        <dbReference type="Proteomes" id="UP000636811"/>
    </source>
</evidence>
<dbReference type="RefSeq" id="WP_195813918.1">
    <property type="nucleotide sequence ID" value="NZ_JADOBI010000003.1"/>
</dbReference>
<accession>A0ABS0E217</accession>
<keyword evidence="2" id="KW-1185">Reference proteome</keyword>
<dbReference type="EMBL" id="JADOBI010000003">
    <property type="protein sequence ID" value="MBF7979092.1"/>
    <property type="molecule type" value="Genomic_DNA"/>
</dbReference>
<evidence type="ECO:0000313" key="1">
    <source>
        <dbReference type="EMBL" id="MBF7979092.1"/>
    </source>
</evidence>
<comment type="caution">
    <text evidence="1">The sequence shown here is derived from an EMBL/GenBank/DDBJ whole genome shotgun (WGS) entry which is preliminary data.</text>
</comment>